<keyword evidence="2" id="KW-1185">Reference proteome</keyword>
<organism evidence="1 2">
    <name type="scientific">Coemansia spiralis</name>
    <dbReference type="NCBI Taxonomy" id="417178"/>
    <lineage>
        <taxon>Eukaryota</taxon>
        <taxon>Fungi</taxon>
        <taxon>Fungi incertae sedis</taxon>
        <taxon>Zoopagomycota</taxon>
        <taxon>Kickxellomycotina</taxon>
        <taxon>Kickxellomycetes</taxon>
        <taxon>Kickxellales</taxon>
        <taxon>Kickxellaceae</taxon>
        <taxon>Coemansia</taxon>
    </lineage>
</organism>
<sequence length="379" mass="40631">MQATETDARITRFRIEFPVKTAGGAGLEPTQTYYGRVVMHTAEAVGLRQVHVQLEGFERVDIGGAKPGPTQRELFRSTAELLPGTRTVSGRAVFEFACTMPNVNYPAAMRSAICEIAYTASAWAESAGRGRRLASDSVPVQVAPRVVPSGVGWLKPLVLRDGIEIPGARRRLRRSVAAPVMTICVRVRNHCCTLGEAIALDVDTTMLQRDRVLASVRAAIVEQVALKLREGGPPTVLAERTLNRKAVEASDDSPGLTGVQDMHIRVPRHDVCTADGAALSFAHVLRLTFELASLTNSADSRVATKDVPLRLVTSKFGDVGRASQVEINRRLSALTAESDGGAVSEAYGYLLHETGRASRPMSLDALLSAAAGSVPQPCI</sequence>
<dbReference type="Proteomes" id="UP001151516">
    <property type="component" value="Unassembled WGS sequence"/>
</dbReference>
<gene>
    <name evidence="1" type="ORF">IWW39_006391</name>
</gene>
<evidence type="ECO:0000313" key="2">
    <source>
        <dbReference type="Proteomes" id="UP001151516"/>
    </source>
</evidence>
<name>A0A9W8L0X5_9FUNG</name>
<proteinExistence type="predicted"/>
<dbReference type="InterPro" id="IPR014752">
    <property type="entry name" value="Arrestin-like_C"/>
</dbReference>
<evidence type="ECO:0000313" key="1">
    <source>
        <dbReference type="EMBL" id="KAJ2681253.1"/>
    </source>
</evidence>
<dbReference type="OrthoDB" id="5526154at2759"/>
<feature type="non-terminal residue" evidence="1">
    <location>
        <position position="379"/>
    </location>
</feature>
<reference evidence="1" key="1">
    <citation type="submission" date="2022-07" db="EMBL/GenBank/DDBJ databases">
        <title>Phylogenomic reconstructions and comparative analyses of Kickxellomycotina fungi.</title>
        <authorList>
            <person name="Reynolds N.K."/>
            <person name="Stajich J.E."/>
            <person name="Barry K."/>
            <person name="Grigoriev I.V."/>
            <person name="Crous P."/>
            <person name="Smith M.E."/>
        </authorList>
    </citation>
    <scope>NUCLEOTIDE SEQUENCE</scope>
    <source>
        <strain evidence="1">CBS 109367</strain>
    </source>
</reference>
<accession>A0A9W8L0X5</accession>
<comment type="caution">
    <text evidence="1">The sequence shown here is derived from an EMBL/GenBank/DDBJ whole genome shotgun (WGS) entry which is preliminary data.</text>
</comment>
<protein>
    <recommendedName>
        <fullName evidence="3">Arrestin-like N-terminal domain-containing protein</fullName>
    </recommendedName>
</protein>
<evidence type="ECO:0008006" key="3">
    <source>
        <dbReference type="Google" id="ProtNLM"/>
    </source>
</evidence>
<dbReference type="AlphaFoldDB" id="A0A9W8L0X5"/>
<dbReference type="Gene3D" id="2.60.40.640">
    <property type="match status" value="1"/>
</dbReference>
<dbReference type="EMBL" id="JANBTX010000701">
    <property type="protein sequence ID" value="KAJ2681253.1"/>
    <property type="molecule type" value="Genomic_DNA"/>
</dbReference>